<gene>
    <name evidence="2" type="ORF">CLV43_11174</name>
</gene>
<dbReference type="InterPro" id="IPR032710">
    <property type="entry name" value="NTF2-like_dom_sf"/>
</dbReference>
<reference evidence="2 3" key="1">
    <citation type="submission" date="2018-03" db="EMBL/GenBank/DDBJ databases">
        <title>Genomic Encyclopedia of Archaeal and Bacterial Type Strains, Phase II (KMG-II): from individual species to whole genera.</title>
        <authorList>
            <person name="Goeker M."/>
        </authorList>
    </citation>
    <scope>NUCLEOTIDE SEQUENCE [LARGE SCALE GENOMIC DNA]</scope>
    <source>
        <strain evidence="2 3">DSM 44720</strain>
    </source>
</reference>
<proteinExistence type="predicted"/>
<dbReference type="Gene3D" id="3.10.450.50">
    <property type="match status" value="1"/>
</dbReference>
<comment type="caution">
    <text evidence="2">The sequence shown here is derived from an EMBL/GenBank/DDBJ whole genome shotgun (WGS) entry which is preliminary data.</text>
</comment>
<accession>A0A2T0STF6</accession>
<dbReference type="OrthoDB" id="3681559at2"/>
<dbReference type="RefSeq" id="WP_106192092.1">
    <property type="nucleotide sequence ID" value="NZ_PVTF01000011.1"/>
</dbReference>
<evidence type="ECO:0000313" key="3">
    <source>
        <dbReference type="Proteomes" id="UP000239494"/>
    </source>
</evidence>
<evidence type="ECO:0000313" key="2">
    <source>
        <dbReference type="EMBL" id="PRY36702.1"/>
    </source>
</evidence>
<dbReference type="Pfam" id="PF12680">
    <property type="entry name" value="SnoaL_2"/>
    <property type="match status" value="1"/>
</dbReference>
<evidence type="ECO:0000259" key="1">
    <source>
        <dbReference type="Pfam" id="PF12680"/>
    </source>
</evidence>
<name>A0A2T0STF6_9PSEU</name>
<organism evidence="2 3">
    <name type="scientific">Umezawaea tangerina</name>
    <dbReference type="NCBI Taxonomy" id="84725"/>
    <lineage>
        <taxon>Bacteria</taxon>
        <taxon>Bacillati</taxon>
        <taxon>Actinomycetota</taxon>
        <taxon>Actinomycetes</taxon>
        <taxon>Pseudonocardiales</taxon>
        <taxon>Pseudonocardiaceae</taxon>
        <taxon>Umezawaea</taxon>
    </lineage>
</organism>
<dbReference type="AlphaFoldDB" id="A0A2T0STF6"/>
<dbReference type="InterPro" id="IPR037401">
    <property type="entry name" value="SnoaL-like"/>
</dbReference>
<dbReference type="Proteomes" id="UP000239494">
    <property type="component" value="Unassembled WGS sequence"/>
</dbReference>
<keyword evidence="3" id="KW-1185">Reference proteome</keyword>
<dbReference type="SUPFAM" id="SSF54427">
    <property type="entry name" value="NTF2-like"/>
    <property type="match status" value="1"/>
</dbReference>
<feature type="domain" description="SnoaL-like" evidence="1">
    <location>
        <begin position="12"/>
        <end position="121"/>
    </location>
</feature>
<dbReference type="EMBL" id="PVTF01000011">
    <property type="protein sequence ID" value="PRY36702.1"/>
    <property type="molecule type" value="Genomic_DNA"/>
</dbReference>
<sequence>MPHAPAVPDWLTRAFDRLAVGDVDGWADIYAPDAVHEIPFTADDVPVRLVGRETIAARLREVYDADAGRLRFGSFDVLRLHEGGDEVVVEGVGRHRRAADDTPVEIGCVWFITRHDGQVTHFRDYMNPAALAAHQLM</sequence>
<protein>
    <recommendedName>
        <fullName evidence="1">SnoaL-like domain-containing protein</fullName>
    </recommendedName>
</protein>